<feature type="region of interest" description="Disordered" evidence="1">
    <location>
        <begin position="1"/>
        <end position="25"/>
    </location>
</feature>
<organism evidence="3 4">
    <name type="scientific">Halopolyspora algeriensis</name>
    <dbReference type="NCBI Taxonomy" id="1500506"/>
    <lineage>
        <taxon>Bacteria</taxon>
        <taxon>Bacillati</taxon>
        <taxon>Actinomycetota</taxon>
        <taxon>Actinomycetes</taxon>
        <taxon>Actinomycetes incertae sedis</taxon>
        <taxon>Halopolyspora</taxon>
    </lineage>
</organism>
<keyword evidence="2" id="KW-1133">Transmembrane helix</keyword>
<comment type="caution">
    <text evidence="3">The sequence shown here is derived from an EMBL/GenBank/DDBJ whole genome shotgun (WGS) entry which is preliminary data.</text>
</comment>
<keyword evidence="2" id="KW-0472">Membrane</keyword>
<accession>A0A368VS68</accession>
<evidence type="ECO:0000313" key="3">
    <source>
        <dbReference type="EMBL" id="RCW43965.1"/>
    </source>
</evidence>
<dbReference type="Proteomes" id="UP000253495">
    <property type="component" value="Unassembled WGS sequence"/>
</dbReference>
<keyword evidence="4" id="KW-1185">Reference proteome</keyword>
<name>A0A368VS68_9ACTN</name>
<feature type="transmembrane region" description="Helical" evidence="2">
    <location>
        <begin position="76"/>
        <end position="105"/>
    </location>
</feature>
<proteinExistence type="predicted"/>
<dbReference type="AlphaFoldDB" id="A0A368VS68"/>
<keyword evidence="2" id="KW-0812">Transmembrane</keyword>
<evidence type="ECO:0000313" key="4">
    <source>
        <dbReference type="Proteomes" id="UP000253495"/>
    </source>
</evidence>
<dbReference type="EMBL" id="QPJC01000005">
    <property type="protein sequence ID" value="RCW43965.1"/>
    <property type="molecule type" value="Genomic_DNA"/>
</dbReference>
<reference evidence="3 4" key="1">
    <citation type="submission" date="2018-07" db="EMBL/GenBank/DDBJ databases">
        <title>Genomic Encyclopedia of Type Strains, Phase III (KMG-III): the genomes of soil and plant-associated and newly described type strains.</title>
        <authorList>
            <person name="Whitman W."/>
        </authorList>
    </citation>
    <scope>NUCLEOTIDE SEQUENCE [LARGE SCALE GENOMIC DNA]</scope>
    <source>
        <strain evidence="3 4">CECT 8575</strain>
    </source>
</reference>
<protein>
    <submittedName>
        <fullName evidence="3">Uncharacterized protein</fullName>
    </submittedName>
</protein>
<sequence length="106" mass="11412">MAMTRSGRQGDEPDGPTGRFADDLIGLDPHDPEAQAFAEHLDRVERSQSRATVEGMLQGVEDFAQSANRAGGRRRLAVAVVVLLMLVGVGIALWDAVVFVSGVFFE</sequence>
<evidence type="ECO:0000256" key="2">
    <source>
        <dbReference type="SAM" id="Phobius"/>
    </source>
</evidence>
<gene>
    <name evidence="3" type="ORF">DFQ14_105110</name>
</gene>
<evidence type="ECO:0000256" key="1">
    <source>
        <dbReference type="SAM" id="MobiDB-lite"/>
    </source>
</evidence>